<protein>
    <recommendedName>
        <fullName evidence="1">Heterokaryon incompatibility domain-containing protein</fullName>
    </recommendedName>
</protein>
<dbReference type="PANTHER" id="PTHR33112:SF8">
    <property type="entry name" value="HETEROKARYON INCOMPATIBILITY DOMAIN-CONTAINING PROTEIN"/>
    <property type="match status" value="1"/>
</dbReference>
<dbReference type="STRING" id="576137.A0A1L7XLW9"/>
<dbReference type="AlphaFoldDB" id="A0A1L7XLW9"/>
<proteinExistence type="predicted"/>
<dbReference type="EMBL" id="FJOG01000034">
    <property type="protein sequence ID" value="CZR66051.1"/>
    <property type="molecule type" value="Genomic_DNA"/>
</dbReference>
<accession>A0A1L7XLW9</accession>
<dbReference type="Pfam" id="PF06985">
    <property type="entry name" value="HET"/>
    <property type="match status" value="1"/>
</dbReference>
<sequence length="484" mass="53639">MRPRRLLHLSRGSAALCAQCRGINAENLSAPGGYQHVSNPRDMVESAQTCPLCERFILRPEGVTFWMDHQAATGPIFCSLVGPPGFKRLVLNTESWTTRHNGTETGKLLDIPVFTDAADPAAAYGVAIRRLVNGTCSTSSTEIARQWLRTCLNEHGCSHWHELSRSSSPDVRLVDGNNVPEYVTLSHCWGRAPTFTTTSESLDQRRTQIRYGDLPRTFKDAVKITRDLGYRYIWIDALSATSGIDGSSGCYSPGARGRQELEPHLIDPAVHPVPGSDTPAVIRESTAATRGWMLQERVLAPRTLNFTAEQLVWECGKGFQSEDGLEAWSWNGSPHLEASGEDHTGPRLTRQLANAVGTSGPFDIVWRWYHEIIAKDYSRRSLSISEDKLPAVSGLARLVAKSTQSRYIAGLWEYGLCYGLCWKVNAPAPPQVRRINYRAPSFSWASVDSQADWLPMIFDVNIPPPSLLTVLSWRSTPATSDQYG</sequence>
<dbReference type="Proteomes" id="UP000184330">
    <property type="component" value="Unassembled WGS sequence"/>
</dbReference>
<evidence type="ECO:0000313" key="2">
    <source>
        <dbReference type="EMBL" id="CZR66051.1"/>
    </source>
</evidence>
<name>A0A1L7XLW9_9HELO</name>
<evidence type="ECO:0000313" key="3">
    <source>
        <dbReference type="Proteomes" id="UP000184330"/>
    </source>
</evidence>
<reference evidence="2 3" key="1">
    <citation type="submission" date="2016-03" db="EMBL/GenBank/DDBJ databases">
        <authorList>
            <person name="Ploux O."/>
        </authorList>
    </citation>
    <scope>NUCLEOTIDE SEQUENCE [LARGE SCALE GENOMIC DNA]</scope>
    <source>
        <strain evidence="2 3">UAMH 11012</strain>
    </source>
</reference>
<feature type="domain" description="Heterokaryon incompatibility" evidence="1">
    <location>
        <begin position="182"/>
        <end position="238"/>
    </location>
</feature>
<evidence type="ECO:0000259" key="1">
    <source>
        <dbReference type="Pfam" id="PF06985"/>
    </source>
</evidence>
<keyword evidence="3" id="KW-1185">Reference proteome</keyword>
<dbReference type="OrthoDB" id="5362512at2759"/>
<dbReference type="InterPro" id="IPR010730">
    <property type="entry name" value="HET"/>
</dbReference>
<organism evidence="2 3">
    <name type="scientific">Phialocephala subalpina</name>
    <dbReference type="NCBI Taxonomy" id="576137"/>
    <lineage>
        <taxon>Eukaryota</taxon>
        <taxon>Fungi</taxon>
        <taxon>Dikarya</taxon>
        <taxon>Ascomycota</taxon>
        <taxon>Pezizomycotina</taxon>
        <taxon>Leotiomycetes</taxon>
        <taxon>Helotiales</taxon>
        <taxon>Mollisiaceae</taxon>
        <taxon>Phialocephala</taxon>
        <taxon>Phialocephala fortinii species complex</taxon>
    </lineage>
</organism>
<dbReference type="PANTHER" id="PTHR33112">
    <property type="entry name" value="DOMAIN PROTEIN, PUTATIVE-RELATED"/>
    <property type="match status" value="1"/>
</dbReference>
<gene>
    <name evidence="2" type="ORF">PAC_15952</name>
</gene>